<feature type="compositionally biased region" description="Pro residues" evidence="2">
    <location>
        <begin position="271"/>
        <end position="281"/>
    </location>
</feature>
<proteinExistence type="predicted"/>
<dbReference type="InterPro" id="IPR046498">
    <property type="entry name" value="Rv1476-like"/>
</dbReference>
<reference evidence="4" key="1">
    <citation type="submission" date="2018-06" db="EMBL/GenBank/DDBJ databases">
        <authorList>
            <person name="Zhirakovskaya E."/>
        </authorList>
    </citation>
    <scope>NUCLEOTIDE SEQUENCE</scope>
</reference>
<protein>
    <recommendedName>
        <fullName evidence="5">TPM domain-containing protein</fullName>
    </recommendedName>
</protein>
<evidence type="ECO:0000313" key="4">
    <source>
        <dbReference type="EMBL" id="VAW00087.1"/>
    </source>
</evidence>
<evidence type="ECO:0000256" key="2">
    <source>
        <dbReference type="SAM" id="MobiDB-lite"/>
    </source>
</evidence>
<keyword evidence="3" id="KW-0812">Transmembrane</keyword>
<feature type="region of interest" description="Disordered" evidence="2">
    <location>
        <begin position="262"/>
        <end position="362"/>
    </location>
</feature>
<feature type="coiled-coil region" evidence="1">
    <location>
        <begin position="165"/>
        <end position="210"/>
    </location>
</feature>
<sequence>MKILLSLTAFVFVVAATPSQVAPIVASDGYFIEQGADATQEVVGNAVADARFAGGALSVVVLAEEPPAGATTFADAVLDDLTSGSGTVLVVAPESVGWSSSGDIWTNNQLDAALDASLDGSSSDDVVTIFVADLVAPPSSGGGSGTAIFFGFIVLVGGAFAFFAFRASKRQKEGATKKVEELRATAQLQIDAIANDILDLEDEVKTAENQEAQEHYSVAVETYTTASERLAAMSSGKEIVDFDYELDVAVWHLDTAEAILDGNPLPDKPDPPVYAPAPVPATPATSSTSEDRTGITAPLPEYKRRSTRRSSYGTPEMLATVLATQAMRGMGGRRRSSSYGGSRSSGGGSRSAPRMRGGGRRR</sequence>
<keyword evidence="3" id="KW-1133">Transmembrane helix</keyword>
<organism evidence="4">
    <name type="scientific">hydrothermal vent metagenome</name>
    <dbReference type="NCBI Taxonomy" id="652676"/>
    <lineage>
        <taxon>unclassified sequences</taxon>
        <taxon>metagenomes</taxon>
        <taxon>ecological metagenomes</taxon>
    </lineage>
</organism>
<evidence type="ECO:0000256" key="3">
    <source>
        <dbReference type="SAM" id="Phobius"/>
    </source>
</evidence>
<dbReference type="AlphaFoldDB" id="A0A3B0SGH8"/>
<dbReference type="Pfam" id="PF20381">
    <property type="entry name" value="Rv1476"/>
    <property type="match status" value="1"/>
</dbReference>
<keyword evidence="1" id="KW-0175">Coiled coil</keyword>
<keyword evidence="3" id="KW-0472">Membrane</keyword>
<gene>
    <name evidence="4" type="ORF">MNBD_ACTINO01-641</name>
</gene>
<dbReference type="EMBL" id="UOEI01000274">
    <property type="protein sequence ID" value="VAW00087.1"/>
    <property type="molecule type" value="Genomic_DNA"/>
</dbReference>
<feature type="transmembrane region" description="Helical" evidence="3">
    <location>
        <begin position="147"/>
        <end position="165"/>
    </location>
</feature>
<name>A0A3B0SGH8_9ZZZZ</name>
<evidence type="ECO:0008006" key="5">
    <source>
        <dbReference type="Google" id="ProtNLM"/>
    </source>
</evidence>
<accession>A0A3B0SGH8</accession>
<evidence type="ECO:0000256" key="1">
    <source>
        <dbReference type="SAM" id="Coils"/>
    </source>
</evidence>